<dbReference type="EMBL" id="CP062789">
    <property type="protein sequence ID" value="QOK24141.1"/>
    <property type="molecule type" value="Genomic_DNA"/>
</dbReference>
<protein>
    <submittedName>
        <fullName evidence="1">Uncharacterized protein</fullName>
    </submittedName>
</protein>
<accession>A0A7L9J3E6</accession>
<proteinExistence type="predicted"/>
<sequence length="81" mass="8854">MSGPRNVLDEWPPSRWDDYLTGWQAGYLEGMSRGRALADAEAAARHRAAADVVLAMTRVPEVDRAEAAARRARIDARFGGA</sequence>
<name>A0A7L9J3E6_9MICO</name>
<dbReference type="AlphaFoldDB" id="A0A7L9J3E6"/>
<dbReference type="RefSeq" id="WP_192911973.1">
    <property type="nucleotide sequence ID" value="NZ_CP062789.1"/>
</dbReference>
<evidence type="ECO:0000313" key="1">
    <source>
        <dbReference type="EMBL" id="QOK24141.1"/>
    </source>
</evidence>
<dbReference type="Proteomes" id="UP000593998">
    <property type="component" value="Chromosome"/>
</dbReference>
<reference evidence="1 2" key="1">
    <citation type="submission" date="2020-10" db="EMBL/GenBank/DDBJ databases">
        <title>Janibacter indicus TT2 genome sequence.</title>
        <authorList>
            <person name="Lee K."/>
            <person name="Ganzorig M."/>
        </authorList>
    </citation>
    <scope>NUCLEOTIDE SEQUENCE [LARGE SCALE GENOMIC DNA]</scope>
    <source>
        <strain evidence="1 2">TT2</strain>
    </source>
</reference>
<organism evidence="1 2">
    <name type="scientific">Janibacter indicus</name>
    <dbReference type="NCBI Taxonomy" id="857417"/>
    <lineage>
        <taxon>Bacteria</taxon>
        <taxon>Bacillati</taxon>
        <taxon>Actinomycetota</taxon>
        <taxon>Actinomycetes</taxon>
        <taxon>Micrococcales</taxon>
        <taxon>Intrasporangiaceae</taxon>
        <taxon>Janibacter</taxon>
    </lineage>
</organism>
<evidence type="ECO:0000313" key="2">
    <source>
        <dbReference type="Proteomes" id="UP000593998"/>
    </source>
</evidence>
<gene>
    <name evidence="1" type="ORF">IGS73_07195</name>
</gene>